<feature type="domain" description="F-box" evidence="1">
    <location>
        <begin position="18"/>
        <end position="61"/>
    </location>
</feature>
<dbReference type="EMBL" id="JAFCMP010000379">
    <property type="protein sequence ID" value="KAG5180599.1"/>
    <property type="molecule type" value="Genomic_DNA"/>
</dbReference>
<dbReference type="Pfam" id="PF12937">
    <property type="entry name" value="F-box-like"/>
    <property type="match status" value="1"/>
</dbReference>
<evidence type="ECO:0000259" key="1">
    <source>
        <dbReference type="Pfam" id="PF12937"/>
    </source>
</evidence>
<gene>
    <name evidence="2" type="ORF">JKP88DRAFT_246711</name>
</gene>
<dbReference type="InterPro" id="IPR036047">
    <property type="entry name" value="F-box-like_dom_sf"/>
</dbReference>
<reference evidence="2" key="1">
    <citation type="submission" date="2021-02" db="EMBL/GenBank/DDBJ databases">
        <title>First Annotated Genome of the Yellow-green Alga Tribonema minus.</title>
        <authorList>
            <person name="Mahan K.M."/>
        </authorList>
    </citation>
    <scope>NUCLEOTIDE SEQUENCE</scope>
    <source>
        <strain evidence="2">UTEX B ZZ1240</strain>
    </source>
</reference>
<keyword evidence="3" id="KW-1185">Reference proteome</keyword>
<dbReference type="SUPFAM" id="SSF81383">
    <property type="entry name" value="F-box domain"/>
    <property type="match status" value="1"/>
</dbReference>
<dbReference type="Proteomes" id="UP000664859">
    <property type="component" value="Unassembled WGS sequence"/>
</dbReference>
<organism evidence="2 3">
    <name type="scientific">Tribonema minus</name>
    <dbReference type="NCBI Taxonomy" id="303371"/>
    <lineage>
        <taxon>Eukaryota</taxon>
        <taxon>Sar</taxon>
        <taxon>Stramenopiles</taxon>
        <taxon>Ochrophyta</taxon>
        <taxon>PX clade</taxon>
        <taxon>Xanthophyceae</taxon>
        <taxon>Tribonematales</taxon>
        <taxon>Tribonemataceae</taxon>
        <taxon>Tribonema</taxon>
    </lineage>
</organism>
<dbReference type="InterPro" id="IPR001810">
    <property type="entry name" value="F-box_dom"/>
</dbReference>
<accession>A0A835YT57</accession>
<evidence type="ECO:0000313" key="2">
    <source>
        <dbReference type="EMBL" id="KAG5180599.1"/>
    </source>
</evidence>
<comment type="caution">
    <text evidence="2">The sequence shown here is derived from an EMBL/GenBank/DDBJ whole genome shotgun (WGS) entry which is preliminary data.</text>
</comment>
<protein>
    <recommendedName>
        <fullName evidence="1">F-box domain-containing protein</fullName>
    </recommendedName>
</protein>
<dbReference type="Gene3D" id="1.20.1280.50">
    <property type="match status" value="1"/>
</dbReference>
<evidence type="ECO:0000313" key="3">
    <source>
        <dbReference type="Proteomes" id="UP000664859"/>
    </source>
</evidence>
<proteinExistence type="predicted"/>
<sequence length="389" mass="43255">MSIPRTRRQRQLLDESIWFLPDAEVARVCSFLPVRPLVTGCALVSKRWRQIIATNALAWRTAIRDLDPCARLGPQAAIAAAAKLCQRGGGWLDLAARLGSSLCHRNGCDAVGLRWDPSLLKRSCARHARAGSEFVLSYFTYSRESWCMVDTAEDLKAALEDAPFGSCICIPAGTEIFYEDTLVVRGRRLIGNSCCCDDIKHPPPMIHCNSTIVCDMAILENLRLRVGDEEEYYCDCGGCEMPDVQFYPAVCAIRDSDMIIRDCKVTSLQGTTLMAEGCRIAAENCHLSSNYMCLGVVVQPWAREADGPPLAGITQFYGYKVDSLVSVHGCTFVDHMWGASLGRDATPQLERAFLSANEFRNCAEAKLTRQYEDTKQGAQPWRRGWTQMD</sequence>
<name>A0A835YT57_9STRA</name>
<dbReference type="AlphaFoldDB" id="A0A835YT57"/>